<comment type="catalytic activity">
    <reaction evidence="4">
        <text>2 GTP = 3',3'-c-di-GMP + 2 diphosphate</text>
        <dbReference type="Rhea" id="RHEA:24898"/>
        <dbReference type="ChEBI" id="CHEBI:33019"/>
        <dbReference type="ChEBI" id="CHEBI:37565"/>
        <dbReference type="ChEBI" id="CHEBI:58805"/>
        <dbReference type="EC" id="2.7.7.65"/>
    </reaction>
</comment>
<evidence type="ECO:0000313" key="8">
    <source>
        <dbReference type="Proteomes" id="UP000242861"/>
    </source>
</evidence>
<keyword evidence="5" id="KW-1133">Transmembrane helix</keyword>
<dbReference type="EC" id="2.7.7.65" evidence="3"/>
<reference evidence="8" key="1">
    <citation type="submission" date="2017-12" db="EMBL/GenBank/DDBJ databases">
        <authorList>
            <person name="Yu X.-Y."/>
        </authorList>
    </citation>
    <scope>NUCLEOTIDE SEQUENCE [LARGE SCALE GENOMIC DNA]</scope>
    <source>
        <strain evidence="8">ZYSR67-Z</strain>
    </source>
</reference>
<dbReference type="AlphaFoldDB" id="A0A2I0CN03"/>
<dbReference type="InterPro" id="IPR000160">
    <property type="entry name" value="GGDEF_dom"/>
</dbReference>
<name>A0A2I0CN03_9PSED</name>
<feature type="transmembrane region" description="Helical" evidence="5">
    <location>
        <begin position="158"/>
        <end position="178"/>
    </location>
</feature>
<comment type="caution">
    <text evidence="7">The sequence shown here is derived from an EMBL/GenBank/DDBJ whole genome shotgun (WGS) entry which is preliminary data.</text>
</comment>
<evidence type="ECO:0000259" key="6">
    <source>
        <dbReference type="PROSITE" id="PS50887"/>
    </source>
</evidence>
<evidence type="ECO:0000256" key="5">
    <source>
        <dbReference type="SAM" id="Phobius"/>
    </source>
</evidence>
<dbReference type="PANTHER" id="PTHR45138:SF9">
    <property type="entry name" value="DIGUANYLATE CYCLASE DGCM-RELATED"/>
    <property type="match status" value="1"/>
</dbReference>
<evidence type="ECO:0000256" key="4">
    <source>
        <dbReference type="ARBA" id="ARBA00034247"/>
    </source>
</evidence>
<dbReference type="EMBL" id="PIYS01000026">
    <property type="protein sequence ID" value="PKF70526.1"/>
    <property type="molecule type" value="Genomic_DNA"/>
</dbReference>
<organism evidence="7 8">
    <name type="scientific">Pseudomonas fluvialis</name>
    <dbReference type="NCBI Taxonomy" id="1793966"/>
    <lineage>
        <taxon>Bacteria</taxon>
        <taxon>Pseudomonadati</taxon>
        <taxon>Pseudomonadota</taxon>
        <taxon>Gammaproteobacteria</taxon>
        <taxon>Pseudomonadales</taxon>
        <taxon>Pseudomonadaceae</taxon>
        <taxon>Pseudomonas</taxon>
    </lineage>
</organism>
<feature type="transmembrane region" description="Helical" evidence="5">
    <location>
        <begin position="184"/>
        <end position="204"/>
    </location>
</feature>
<dbReference type="PANTHER" id="PTHR45138">
    <property type="entry name" value="REGULATORY COMPONENTS OF SENSORY TRANSDUCTION SYSTEM"/>
    <property type="match status" value="1"/>
</dbReference>
<dbReference type="SUPFAM" id="SSF55073">
    <property type="entry name" value="Nucleotide cyclase"/>
    <property type="match status" value="1"/>
</dbReference>
<dbReference type="Pfam" id="PF00990">
    <property type="entry name" value="GGDEF"/>
    <property type="match status" value="1"/>
</dbReference>
<dbReference type="InterPro" id="IPR043128">
    <property type="entry name" value="Rev_trsase/Diguanyl_cyclase"/>
</dbReference>
<dbReference type="GO" id="GO:0052621">
    <property type="term" value="F:diguanylate cyclase activity"/>
    <property type="evidence" value="ECO:0007669"/>
    <property type="project" value="UniProtKB-EC"/>
</dbReference>
<protein>
    <recommendedName>
        <fullName evidence="3">diguanylate cyclase</fullName>
        <ecNumber evidence="3">2.7.7.65</ecNumber>
    </recommendedName>
</protein>
<comment type="cofactor">
    <cofactor evidence="1">
        <name>Mg(2+)</name>
        <dbReference type="ChEBI" id="CHEBI:18420"/>
    </cofactor>
</comment>
<dbReference type="GO" id="GO:1902201">
    <property type="term" value="P:negative regulation of bacterial-type flagellum-dependent cell motility"/>
    <property type="evidence" value="ECO:0007669"/>
    <property type="project" value="TreeGrafter"/>
</dbReference>
<comment type="subcellular location">
    <subcellularLocation>
        <location evidence="2">Cell inner membrane</location>
    </subcellularLocation>
</comment>
<dbReference type="SMART" id="SM00267">
    <property type="entry name" value="GGDEF"/>
    <property type="match status" value="1"/>
</dbReference>
<evidence type="ECO:0000256" key="2">
    <source>
        <dbReference type="ARBA" id="ARBA00004533"/>
    </source>
</evidence>
<accession>A0A2I0CN03</accession>
<dbReference type="Proteomes" id="UP000242861">
    <property type="component" value="Unassembled WGS sequence"/>
</dbReference>
<evidence type="ECO:0000256" key="3">
    <source>
        <dbReference type="ARBA" id="ARBA00012528"/>
    </source>
</evidence>
<evidence type="ECO:0000256" key="1">
    <source>
        <dbReference type="ARBA" id="ARBA00001946"/>
    </source>
</evidence>
<feature type="transmembrane region" description="Helical" evidence="5">
    <location>
        <begin position="50"/>
        <end position="71"/>
    </location>
</feature>
<keyword evidence="5" id="KW-0812">Transmembrane</keyword>
<dbReference type="RefSeq" id="WP_101193982.1">
    <property type="nucleotide sequence ID" value="NZ_PIYS01000026.1"/>
</dbReference>
<gene>
    <name evidence="7" type="ORF">CW360_12965</name>
</gene>
<feature type="transmembrane region" description="Helical" evidence="5">
    <location>
        <begin position="134"/>
        <end position="151"/>
    </location>
</feature>
<dbReference type="Gene3D" id="3.30.70.270">
    <property type="match status" value="1"/>
</dbReference>
<dbReference type="GO" id="GO:0005886">
    <property type="term" value="C:plasma membrane"/>
    <property type="evidence" value="ECO:0007669"/>
    <property type="project" value="UniProtKB-SubCell"/>
</dbReference>
<sequence>MKPAYLSQVHAESPYLLQLQAGFRRLAFAGALEAEFAEYHNRQFLRRMRGAFLVAMLLMLLFVVPDVLTLPDGVRQAVLGVRLGLLVPLISLAWLLSYLPAVRRHLQWLGGGITLVGGLGVNAIIWLAQREGVALPYEGIILATFFFYFLTGLRFRTAVLCGWLVFAGYVWVALDVGLAGEPLLYNLFFLATANLIGSVGCYFMEYAARENFLGQQLLREVAERDFLTGLLNRRAFNEQAQRVWRLALREGKALAVALLDVDYFKRYNDHYGHAAGDEALRAVAQVLQDYARRPLDMLARFGGEEFVGLWYDLSQVEAEQRLQALRQAIQAQALAHVGSEVAEVLTLSIGLAYVARPAELSLAQALQQADSALYRAKEQGRNALCQ</sequence>
<dbReference type="PROSITE" id="PS50887">
    <property type="entry name" value="GGDEF"/>
    <property type="match status" value="1"/>
</dbReference>
<dbReference type="FunFam" id="3.30.70.270:FF:000001">
    <property type="entry name" value="Diguanylate cyclase domain protein"/>
    <property type="match status" value="1"/>
</dbReference>
<dbReference type="InterPro" id="IPR029787">
    <property type="entry name" value="Nucleotide_cyclase"/>
</dbReference>
<proteinExistence type="predicted"/>
<dbReference type="CDD" id="cd01949">
    <property type="entry name" value="GGDEF"/>
    <property type="match status" value="1"/>
</dbReference>
<feature type="transmembrane region" description="Helical" evidence="5">
    <location>
        <begin position="108"/>
        <end position="128"/>
    </location>
</feature>
<dbReference type="GO" id="GO:0043709">
    <property type="term" value="P:cell adhesion involved in single-species biofilm formation"/>
    <property type="evidence" value="ECO:0007669"/>
    <property type="project" value="TreeGrafter"/>
</dbReference>
<feature type="transmembrane region" description="Helical" evidence="5">
    <location>
        <begin position="77"/>
        <end position="96"/>
    </location>
</feature>
<feature type="domain" description="GGDEF" evidence="6">
    <location>
        <begin position="252"/>
        <end position="386"/>
    </location>
</feature>
<evidence type="ECO:0000313" key="7">
    <source>
        <dbReference type="EMBL" id="PKF70526.1"/>
    </source>
</evidence>
<keyword evidence="5" id="KW-0472">Membrane</keyword>
<dbReference type="NCBIfam" id="TIGR00254">
    <property type="entry name" value="GGDEF"/>
    <property type="match status" value="1"/>
</dbReference>
<dbReference type="InterPro" id="IPR050469">
    <property type="entry name" value="Diguanylate_Cyclase"/>
</dbReference>